<sequence>MPILRFVERSPDPRPTNKHRKGRKDTKSDCKISAMCTRIIYAIFSFPPLRAEENWKANFTADESSGKAATASFPPLGEEENWNANFTAEESSGKAATASFPPLGAEENWKVRFTAAWSSGKAAILPVSSSQIGGEPENASLPPMQAAVKPCECPIKVARPFHFQLTQDKTSVSVVPFFLVAHV</sequence>
<evidence type="ECO:0000313" key="1">
    <source>
        <dbReference type="EMBL" id="KAJ8640792.1"/>
    </source>
</evidence>
<reference evidence="1 2" key="1">
    <citation type="journal article" date="2022" name="Hortic Res">
        <title>A haplotype resolved chromosomal level avocado genome allows analysis of novel avocado genes.</title>
        <authorList>
            <person name="Nath O."/>
            <person name="Fletcher S.J."/>
            <person name="Hayward A."/>
            <person name="Shaw L.M."/>
            <person name="Masouleh A.K."/>
            <person name="Furtado A."/>
            <person name="Henry R.J."/>
            <person name="Mitter N."/>
        </authorList>
    </citation>
    <scope>NUCLEOTIDE SEQUENCE [LARGE SCALE GENOMIC DNA]</scope>
    <source>
        <strain evidence="2">cv. Hass</strain>
    </source>
</reference>
<comment type="caution">
    <text evidence="1">The sequence shown here is derived from an EMBL/GenBank/DDBJ whole genome shotgun (WGS) entry which is preliminary data.</text>
</comment>
<gene>
    <name evidence="1" type="ORF">MRB53_017486</name>
</gene>
<keyword evidence="2" id="KW-1185">Reference proteome</keyword>
<dbReference type="Proteomes" id="UP001234297">
    <property type="component" value="Chromosome 5"/>
</dbReference>
<protein>
    <submittedName>
        <fullName evidence="1">Uncharacterized protein</fullName>
    </submittedName>
</protein>
<organism evidence="1 2">
    <name type="scientific">Persea americana</name>
    <name type="common">Avocado</name>
    <dbReference type="NCBI Taxonomy" id="3435"/>
    <lineage>
        <taxon>Eukaryota</taxon>
        <taxon>Viridiplantae</taxon>
        <taxon>Streptophyta</taxon>
        <taxon>Embryophyta</taxon>
        <taxon>Tracheophyta</taxon>
        <taxon>Spermatophyta</taxon>
        <taxon>Magnoliopsida</taxon>
        <taxon>Magnoliidae</taxon>
        <taxon>Laurales</taxon>
        <taxon>Lauraceae</taxon>
        <taxon>Persea</taxon>
    </lineage>
</organism>
<evidence type="ECO:0000313" key="2">
    <source>
        <dbReference type="Proteomes" id="UP001234297"/>
    </source>
</evidence>
<accession>A0ACC2M565</accession>
<proteinExistence type="predicted"/>
<dbReference type="EMBL" id="CM056813">
    <property type="protein sequence ID" value="KAJ8640792.1"/>
    <property type="molecule type" value="Genomic_DNA"/>
</dbReference>
<name>A0ACC2M565_PERAE</name>